<comment type="caution">
    <text evidence="1">The sequence shown here is derived from an EMBL/GenBank/DDBJ whole genome shotgun (WGS) entry which is preliminary data.</text>
</comment>
<reference evidence="1 2" key="1">
    <citation type="submission" date="2019-11" db="EMBL/GenBank/DDBJ databases">
        <title>Genome sequences of 17 halophilic strains isolated from different environments.</title>
        <authorList>
            <person name="Furrow R.E."/>
        </authorList>
    </citation>
    <scope>NUCLEOTIDE SEQUENCE [LARGE SCALE GENOMIC DNA]</scope>
    <source>
        <strain evidence="1 2">22514_16_FS</strain>
    </source>
</reference>
<dbReference type="AlphaFoldDB" id="A0A6I5A5S8"/>
<protein>
    <submittedName>
        <fullName evidence="1">Uncharacterized protein</fullName>
    </submittedName>
</protein>
<dbReference type="OrthoDB" id="9792749at2"/>
<dbReference type="EMBL" id="WMEQ01000019">
    <property type="protein sequence ID" value="MYL35633.1"/>
    <property type="molecule type" value="Genomic_DNA"/>
</dbReference>
<dbReference type="Proteomes" id="UP000468638">
    <property type="component" value="Unassembled WGS sequence"/>
</dbReference>
<proteinExistence type="predicted"/>
<sequence length="74" mass="8716">MSLRATSKETDSILSFYAKDYDMSILQSFKKDAEIISLEKDVDVYFNPPDKKLAEWYSGHISWVDRVMFFILLK</sequence>
<accession>A0A6I5A5S8</accession>
<name>A0A6I5A5S8_9BACI</name>
<dbReference type="RefSeq" id="WP_160848477.1">
    <property type="nucleotide sequence ID" value="NZ_WMEQ01000019.1"/>
</dbReference>
<evidence type="ECO:0000313" key="2">
    <source>
        <dbReference type="Proteomes" id="UP000468638"/>
    </source>
</evidence>
<gene>
    <name evidence="1" type="ORF">GLW05_18820</name>
</gene>
<organism evidence="1 2">
    <name type="scientific">Pontibacillus yanchengensis</name>
    <dbReference type="NCBI Taxonomy" id="462910"/>
    <lineage>
        <taxon>Bacteria</taxon>
        <taxon>Bacillati</taxon>
        <taxon>Bacillota</taxon>
        <taxon>Bacilli</taxon>
        <taxon>Bacillales</taxon>
        <taxon>Bacillaceae</taxon>
        <taxon>Pontibacillus</taxon>
    </lineage>
</organism>
<evidence type="ECO:0000313" key="1">
    <source>
        <dbReference type="EMBL" id="MYL35633.1"/>
    </source>
</evidence>